<protein>
    <submittedName>
        <fullName evidence="6">ABC transporter ATP-binding protein</fullName>
    </submittedName>
</protein>
<dbReference type="Pfam" id="PF00005">
    <property type="entry name" value="ABC_tran"/>
    <property type="match status" value="1"/>
</dbReference>
<dbReference type="CDD" id="cd03255">
    <property type="entry name" value="ABC_MJ0796_LolCDE_FtsE"/>
    <property type="match status" value="1"/>
</dbReference>
<dbReference type="InterPro" id="IPR027417">
    <property type="entry name" value="P-loop_NTPase"/>
</dbReference>
<dbReference type="EMBL" id="QFRA01000001">
    <property type="protein sequence ID" value="PZR06777.1"/>
    <property type="molecule type" value="Genomic_DNA"/>
</dbReference>
<organism evidence="6 7">
    <name type="scientific">Corynebacterium kroppenstedtii</name>
    <dbReference type="NCBI Taxonomy" id="161879"/>
    <lineage>
        <taxon>Bacteria</taxon>
        <taxon>Bacillati</taxon>
        <taxon>Actinomycetota</taxon>
        <taxon>Actinomycetes</taxon>
        <taxon>Mycobacteriales</taxon>
        <taxon>Corynebacteriaceae</taxon>
        <taxon>Corynebacterium</taxon>
    </lineage>
</organism>
<dbReference type="InterPro" id="IPR003593">
    <property type="entry name" value="AAA+_ATPase"/>
</dbReference>
<sequence length="240" mass="26336">MMNSLVEVSNLKKSFQINRRDYDEILKGIHFSAGEGEFVSIVGPSGSGKSTFLYCISGLETFDSGKSILCGNDLGSMSRNERSRARRGNASFIFQDYNLIDSMTALENVELSLKFSKKRVSKRDIRREFERFGIGEKLKFYPAQLSGGQRQRVAIVRALLVRPRVLFADEPTGALDSSSTGVVIGELSRLSSRGTTVIMVTHDLEIAAQADRAVVISDGKLVENVISPTAASLFSAIEAR</sequence>
<evidence type="ECO:0000256" key="3">
    <source>
        <dbReference type="ARBA" id="ARBA00022741"/>
    </source>
</evidence>
<dbReference type="AlphaFoldDB" id="A0A2W5SYD1"/>
<dbReference type="PANTHER" id="PTHR42798:SF7">
    <property type="entry name" value="ALPHA-D-RIBOSE 1-METHYLPHOSPHONATE 5-TRIPHOSPHATE SYNTHASE SUBUNIT PHNL"/>
    <property type="match status" value="1"/>
</dbReference>
<dbReference type="SUPFAM" id="SSF52540">
    <property type="entry name" value="P-loop containing nucleoside triphosphate hydrolases"/>
    <property type="match status" value="1"/>
</dbReference>
<accession>A0A2W5SYD1</accession>
<dbReference type="PROSITE" id="PS50893">
    <property type="entry name" value="ABC_TRANSPORTER_2"/>
    <property type="match status" value="1"/>
</dbReference>
<dbReference type="InterPro" id="IPR003439">
    <property type="entry name" value="ABC_transporter-like_ATP-bd"/>
</dbReference>
<name>A0A2W5SYD1_9CORY</name>
<keyword evidence="2" id="KW-0813">Transport</keyword>
<keyword evidence="4 6" id="KW-0067">ATP-binding</keyword>
<evidence type="ECO:0000256" key="2">
    <source>
        <dbReference type="ARBA" id="ARBA00022448"/>
    </source>
</evidence>
<comment type="similarity">
    <text evidence="1">Belongs to the ABC transporter superfamily.</text>
</comment>
<evidence type="ECO:0000256" key="1">
    <source>
        <dbReference type="ARBA" id="ARBA00005417"/>
    </source>
</evidence>
<evidence type="ECO:0000313" key="7">
    <source>
        <dbReference type="Proteomes" id="UP000249432"/>
    </source>
</evidence>
<dbReference type="GO" id="GO:0005524">
    <property type="term" value="F:ATP binding"/>
    <property type="evidence" value="ECO:0007669"/>
    <property type="project" value="UniProtKB-KW"/>
</dbReference>
<keyword evidence="3" id="KW-0547">Nucleotide-binding</keyword>
<dbReference type="PANTHER" id="PTHR42798">
    <property type="entry name" value="LIPOPROTEIN-RELEASING SYSTEM ATP-BINDING PROTEIN LOLD"/>
    <property type="match status" value="1"/>
</dbReference>
<dbReference type="Proteomes" id="UP000249432">
    <property type="component" value="Unassembled WGS sequence"/>
</dbReference>
<evidence type="ECO:0000256" key="4">
    <source>
        <dbReference type="ARBA" id="ARBA00022840"/>
    </source>
</evidence>
<dbReference type="InterPro" id="IPR017911">
    <property type="entry name" value="MacB-like_ATP-bd"/>
</dbReference>
<gene>
    <name evidence="6" type="ORF">DI525_00390</name>
</gene>
<comment type="caution">
    <text evidence="6">The sequence shown here is derived from an EMBL/GenBank/DDBJ whole genome shotgun (WGS) entry which is preliminary data.</text>
</comment>
<evidence type="ECO:0000259" key="5">
    <source>
        <dbReference type="PROSITE" id="PS50893"/>
    </source>
</evidence>
<dbReference type="SMART" id="SM00382">
    <property type="entry name" value="AAA"/>
    <property type="match status" value="1"/>
</dbReference>
<dbReference type="InterPro" id="IPR017871">
    <property type="entry name" value="ABC_transporter-like_CS"/>
</dbReference>
<dbReference type="PROSITE" id="PS00211">
    <property type="entry name" value="ABC_TRANSPORTER_1"/>
    <property type="match status" value="1"/>
</dbReference>
<dbReference type="Gene3D" id="3.40.50.300">
    <property type="entry name" value="P-loop containing nucleotide triphosphate hydrolases"/>
    <property type="match status" value="1"/>
</dbReference>
<evidence type="ECO:0000313" key="6">
    <source>
        <dbReference type="EMBL" id="PZR06777.1"/>
    </source>
</evidence>
<feature type="domain" description="ABC transporter" evidence="5">
    <location>
        <begin position="6"/>
        <end position="239"/>
    </location>
</feature>
<reference evidence="6 7" key="1">
    <citation type="submission" date="2017-08" db="EMBL/GenBank/DDBJ databases">
        <title>Infants hospitalized years apart are colonized by the same room-sourced microbial strains.</title>
        <authorList>
            <person name="Brooks B."/>
            <person name="Olm M.R."/>
            <person name="Firek B.A."/>
            <person name="Baker R."/>
            <person name="Thomas B.C."/>
            <person name="Morowitz M.J."/>
            <person name="Banfield J.F."/>
        </authorList>
    </citation>
    <scope>NUCLEOTIDE SEQUENCE [LARGE SCALE GENOMIC DNA]</scope>
    <source>
        <strain evidence="6">S2_003_000_R1_3</strain>
    </source>
</reference>
<proteinExistence type="inferred from homology"/>
<dbReference type="GO" id="GO:0016887">
    <property type="term" value="F:ATP hydrolysis activity"/>
    <property type="evidence" value="ECO:0007669"/>
    <property type="project" value="InterPro"/>
</dbReference>